<accession>X1AGK8</accession>
<gene>
    <name evidence="1" type="ORF">S01H4_21677</name>
</gene>
<protein>
    <submittedName>
        <fullName evidence="1">Uncharacterized protein</fullName>
    </submittedName>
</protein>
<dbReference type="EMBL" id="BART01009845">
    <property type="protein sequence ID" value="GAG81720.1"/>
    <property type="molecule type" value="Genomic_DNA"/>
</dbReference>
<feature type="non-terminal residue" evidence="1">
    <location>
        <position position="61"/>
    </location>
</feature>
<sequence>MPASKVAKSILKDPRAQKLLAGAGASLIDEVLDNPLINAAEGAAVGAAVGGPIGAVGGGLA</sequence>
<evidence type="ECO:0000313" key="1">
    <source>
        <dbReference type="EMBL" id="GAG81720.1"/>
    </source>
</evidence>
<reference evidence="1" key="1">
    <citation type="journal article" date="2014" name="Front. Microbiol.">
        <title>High frequency of phylogenetically diverse reductive dehalogenase-homologous genes in deep subseafloor sedimentary metagenomes.</title>
        <authorList>
            <person name="Kawai M."/>
            <person name="Futagami T."/>
            <person name="Toyoda A."/>
            <person name="Takaki Y."/>
            <person name="Nishi S."/>
            <person name="Hori S."/>
            <person name="Arai W."/>
            <person name="Tsubouchi T."/>
            <person name="Morono Y."/>
            <person name="Uchiyama I."/>
            <person name="Ito T."/>
            <person name="Fujiyama A."/>
            <person name="Inagaki F."/>
            <person name="Takami H."/>
        </authorList>
    </citation>
    <scope>NUCLEOTIDE SEQUENCE</scope>
    <source>
        <strain evidence="1">Expedition CK06-06</strain>
    </source>
</reference>
<name>X1AGK8_9ZZZZ</name>
<dbReference type="AlphaFoldDB" id="X1AGK8"/>
<comment type="caution">
    <text evidence="1">The sequence shown here is derived from an EMBL/GenBank/DDBJ whole genome shotgun (WGS) entry which is preliminary data.</text>
</comment>
<organism evidence="1">
    <name type="scientific">marine sediment metagenome</name>
    <dbReference type="NCBI Taxonomy" id="412755"/>
    <lineage>
        <taxon>unclassified sequences</taxon>
        <taxon>metagenomes</taxon>
        <taxon>ecological metagenomes</taxon>
    </lineage>
</organism>
<proteinExistence type="predicted"/>